<protein>
    <submittedName>
        <fullName evidence="3">VWA domain-containing protein</fullName>
    </submittedName>
</protein>
<reference evidence="3" key="1">
    <citation type="submission" date="2022-10" db="EMBL/GenBank/DDBJ databases">
        <title>The complete genomes of actinobacterial strains from the NBC collection.</title>
        <authorList>
            <person name="Joergensen T.S."/>
            <person name="Alvarez Arevalo M."/>
            <person name="Sterndorff E.B."/>
            <person name="Faurdal D."/>
            <person name="Vuksanovic O."/>
            <person name="Mourched A.-S."/>
            <person name="Charusanti P."/>
            <person name="Shaw S."/>
            <person name="Blin K."/>
            <person name="Weber T."/>
        </authorList>
    </citation>
    <scope>NUCLEOTIDE SEQUENCE</scope>
    <source>
        <strain evidence="3">NBC_00060</strain>
    </source>
</reference>
<organism evidence="3">
    <name type="scientific">Streptomyces sp. NBC_00060</name>
    <dbReference type="NCBI Taxonomy" id="2975636"/>
    <lineage>
        <taxon>Bacteria</taxon>
        <taxon>Bacillati</taxon>
        <taxon>Actinomycetota</taxon>
        <taxon>Actinomycetes</taxon>
        <taxon>Kitasatosporales</taxon>
        <taxon>Streptomycetaceae</taxon>
        <taxon>Streptomyces</taxon>
    </lineage>
</organism>
<dbReference type="Pfam" id="PF13519">
    <property type="entry name" value="VWA_2"/>
    <property type="match status" value="1"/>
</dbReference>
<dbReference type="InterPro" id="IPR002035">
    <property type="entry name" value="VWF_A"/>
</dbReference>
<dbReference type="PROSITE" id="PS50234">
    <property type="entry name" value="VWFA"/>
    <property type="match status" value="1"/>
</dbReference>
<dbReference type="PANTHER" id="PTHR47763:SF4">
    <property type="entry name" value="ALPHA-PROTEIN KINASE VWKA"/>
    <property type="match status" value="1"/>
</dbReference>
<evidence type="ECO:0000256" key="1">
    <source>
        <dbReference type="SAM" id="MobiDB-lite"/>
    </source>
</evidence>
<feature type="region of interest" description="Disordered" evidence="1">
    <location>
        <begin position="144"/>
        <end position="182"/>
    </location>
</feature>
<dbReference type="EMBL" id="CP108253">
    <property type="protein sequence ID" value="WTU44189.1"/>
    <property type="molecule type" value="Genomic_DNA"/>
</dbReference>
<accession>A0AAU2HBA1</accession>
<feature type="compositionally biased region" description="Low complexity" evidence="1">
    <location>
        <begin position="162"/>
        <end position="177"/>
    </location>
</feature>
<dbReference type="CDD" id="cd00198">
    <property type="entry name" value="vWFA"/>
    <property type="match status" value="1"/>
</dbReference>
<dbReference type="SUPFAM" id="SSF53300">
    <property type="entry name" value="vWA-like"/>
    <property type="match status" value="1"/>
</dbReference>
<sequence>MPDAPATDGWAVDVVLCIDVTGSMSPVLKQVKEGALSFHGRLKAVMARRGMDIGRMRLRVIAFRDFGADRDRAIERTSFLDLPEQTAQFAEFIAGLKATGGGDVPESGLEALALAVRSPWSARNESNGDRRHIVVLFTDAPAHPLGRHTPRRRAAKSPSDRPPWWSSRRRSGSSASPEDYDVYPRSLDELHDQWGREGQDGAVMDQSAKRLLIFAPEQKPWRDIAETWDKTLFVPSVAGTGLKEIALDEVISTIARNL</sequence>
<dbReference type="Gene3D" id="3.40.50.410">
    <property type="entry name" value="von Willebrand factor, type A domain"/>
    <property type="match status" value="1"/>
</dbReference>
<feature type="compositionally biased region" description="Basic residues" evidence="1">
    <location>
        <begin position="145"/>
        <end position="155"/>
    </location>
</feature>
<proteinExistence type="predicted"/>
<dbReference type="InterPro" id="IPR036465">
    <property type="entry name" value="vWFA_dom_sf"/>
</dbReference>
<evidence type="ECO:0000313" key="3">
    <source>
        <dbReference type="EMBL" id="WTU44189.1"/>
    </source>
</evidence>
<evidence type="ECO:0000259" key="2">
    <source>
        <dbReference type="PROSITE" id="PS50234"/>
    </source>
</evidence>
<feature type="domain" description="VWFA" evidence="2">
    <location>
        <begin position="13"/>
        <end position="140"/>
    </location>
</feature>
<dbReference type="PANTHER" id="PTHR47763">
    <property type="entry name" value="ALPHA-PROTEIN KINASE VWKA"/>
    <property type="match status" value="1"/>
</dbReference>
<name>A0AAU2HBA1_9ACTN</name>
<dbReference type="InterPro" id="IPR052969">
    <property type="entry name" value="Thr-specific_kinase-like"/>
</dbReference>
<gene>
    <name evidence="3" type="ORF">OHV25_33710</name>
</gene>
<dbReference type="SMART" id="SM00327">
    <property type="entry name" value="VWA"/>
    <property type="match status" value="1"/>
</dbReference>
<dbReference type="AlphaFoldDB" id="A0AAU2HBA1"/>